<sequence>MRVNVAIFGPSTLAGENLFELLDAHDLKVERLRLYDREDEAGRALMFRGSSVRVKPIESAEIESDLDVAFLCDPDLDSAQLTRIKASGALLIDLFPSRQSDAVLIVPEVNGEKLSSIQRGDVVGCPDAASIAAAMALAPLQADYQVLRLNAVAMQSAASLGHKGVEALAAETARLLNGRDAEASLFATQYAFNLVPQVGALDGTGFSDVERRFAIEVRELLDDDQIEIVVNVLQLPIFYGVAVTLQAETAHPVDLERAASLFGKAPGLSLNRSADPVTPVGSAAGNDLVHVDRLRLEEGGDCAFGICAVTDNLRKGSALNAIQIADSWQKQRCSQ</sequence>
<dbReference type="InterPro" id="IPR012280">
    <property type="entry name" value="Semialdhyde_DH_dimer_dom"/>
</dbReference>
<dbReference type="SMART" id="SM00859">
    <property type="entry name" value="Semialdhyde_dh"/>
    <property type="match status" value="1"/>
</dbReference>
<dbReference type="CDD" id="cd18129">
    <property type="entry name" value="ASADH_C_USG1_like"/>
    <property type="match status" value="1"/>
</dbReference>
<evidence type="ECO:0000259" key="2">
    <source>
        <dbReference type="SMART" id="SM00859"/>
    </source>
</evidence>
<reference evidence="4" key="1">
    <citation type="journal article" date="2019" name="Int. J. Syst. Evol. Microbiol.">
        <title>The Global Catalogue of Microorganisms (GCM) 10K type strain sequencing project: providing services to taxonomists for standard genome sequencing and annotation.</title>
        <authorList>
            <consortium name="The Broad Institute Genomics Platform"/>
            <consortium name="The Broad Institute Genome Sequencing Center for Infectious Disease"/>
            <person name="Wu L."/>
            <person name="Ma J."/>
        </authorList>
    </citation>
    <scope>NUCLEOTIDE SEQUENCE [LARGE SCALE GENOMIC DNA]</scope>
    <source>
        <strain evidence="4">CGMCC 1.15341</strain>
    </source>
</reference>
<gene>
    <name evidence="3" type="primary">usg</name>
    <name evidence="3" type="ORF">GCM10011352_15570</name>
</gene>
<dbReference type="SUPFAM" id="SSF51735">
    <property type="entry name" value="NAD(P)-binding Rossmann-fold domains"/>
    <property type="match status" value="1"/>
</dbReference>
<evidence type="ECO:0000313" key="4">
    <source>
        <dbReference type="Proteomes" id="UP000629025"/>
    </source>
</evidence>
<dbReference type="CDD" id="cd17894">
    <property type="entry name" value="ASADH_USG1_N"/>
    <property type="match status" value="1"/>
</dbReference>
<organism evidence="3 4">
    <name type="scientific">Marinobacterium zhoushanense</name>
    <dbReference type="NCBI Taxonomy" id="1679163"/>
    <lineage>
        <taxon>Bacteria</taxon>
        <taxon>Pseudomonadati</taxon>
        <taxon>Pseudomonadota</taxon>
        <taxon>Gammaproteobacteria</taxon>
        <taxon>Oceanospirillales</taxon>
        <taxon>Oceanospirillaceae</taxon>
        <taxon>Marinobacterium</taxon>
    </lineage>
</organism>
<dbReference type="PANTHER" id="PTHR46278:SF2">
    <property type="entry name" value="ASPARTATE-SEMIALDEHYDE DEHYDROGENASE"/>
    <property type="match status" value="1"/>
</dbReference>
<accession>A0ABQ1KAI2</accession>
<comment type="caution">
    <text evidence="3">The sequence shown here is derived from an EMBL/GenBank/DDBJ whole genome shotgun (WGS) entry which is preliminary data.</text>
</comment>
<name>A0ABQ1KAI2_9GAMM</name>
<evidence type="ECO:0000256" key="1">
    <source>
        <dbReference type="ARBA" id="ARBA00010584"/>
    </source>
</evidence>
<dbReference type="Pfam" id="PF01118">
    <property type="entry name" value="Semialdhyde_dh"/>
    <property type="match status" value="1"/>
</dbReference>
<comment type="similarity">
    <text evidence="1">Belongs to the aspartate-semialdehyde dehydrogenase family.</text>
</comment>
<dbReference type="Gene3D" id="3.40.50.720">
    <property type="entry name" value="NAD(P)-binding Rossmann-like Domain"/>
    <property type="match status" value="1"/>
</dbReference>
<proteinExistence type="inferred from homology"/>
<keyword evidence="4" id="KW-1185">Reference proteome</keyword>
<feature type="domain" description="Semialdehyde dehydrogenase NAD-binding" evidence="2">
    <location>
        <begin position="4"/>
        <end position="117"/>
    </location>
</feature>
<dbReference type="SUPFAM" id="SSF55347">
    <property type="entry name" value="Glyceraldehyde-3-phosphate dehydrogenase-like, C-terminal domain"/>
    <property type="match status" value="1"/>
</dbReference>
<dbReference type="InterPro" id="IPR036291">
    <property type="entry name" value="NAD(P)-bd_dom_sf"/>
</dbReference>
<dbReference type="Gene3D" id="3.30.360.10">
    <property type="entry name" value="Dihydrodipicolinate Reductase, domain 2"/>
    <property type="match status" value="1"/>
</dbReference>
<dbReference type="PANTHER" id="PTHR46278">
    <property type="entry name" value="DEHYDROGENASE, PUTATIVE-RELATED"/>
    <property type="match status" value="1"/>
</dbReference>
<dbReference type="Pfam" id="PF02774">
    <property type="entry name" value="Semialdhyde_dhC"/>
    <property type="match status" value="1"/>
</dbReference>
<dbReference type="InterPro" id="IPR000534">
    <property type="entry name" value="Semialdehyde_DH_NAD-bd"/>
</dbReference>
<dbReference type="PIRSF" id="PIRSF000148">
    <property type="entry name" value="ASA_dh"/>
    <property type="match status" value="1"/>
</dbReference>
<evidence type="ECO:0000313" key="3">
    <source>
        <dbReference type="EMBL" id="GGB90423.1"/>
    </source>
</evidence>
<dbReference type="EMBL" id="BMIJ01000003">
    <property type="protein sequence ID" value="GGB90423.1"/>
    <property type="molecule type" value="Genomic_DNA"/>
</dbReference>
<protein>
    <submittedName>
        <fullName evidence="3">USG-1 protein homolog</fullName>
    </submittedName>
</protein>
<dbReference type="Proteomes" id="UP000629025">
    <property type="component" value="Unassembled WGS sequence"/>
</dbReference>